<dbReference type="AlphaFoldDB" id="A0AAD5YQ94"/>
<reference evidence="4" key="1">
    <citation type="submission" date="2022-07" db="EMBL/GenBank/DDBJ databases">
        <title>Genome Sequence of Leucocoprinus birnbaumii.</title>
        <authorList>
            <person name="Buettner E."/>
        </authorList>
    </citation>
    <scope>NUCLEOTIDE SEQUENCE</scope>
    <source>
        <strain evidence="4">VT141</strain>
    </source>
</reference>
<evidence type="ECO:0000313" key="4">
    <source>
        <dbReference type="EMBL" id="KAJ3555575.1"/>
    </source>
</evidence>
<comment type="caution">
    <text evidence="4">The sequence shown here is derived from an EMBL/GenBank/DDBJ whole genome shotgun (WGS) entry which is preliminary data.</text>
</comment>
<feature type="transmembrane region" description="Helical" evidence="2">
    <location>
        <begin position="174"/>
        <end position="193"/>
    </location>
</feature>
<keyword evidence="2" id="KW-1133">Transmembrane helix</keyword>
<keyword evidence="2" id="KW-0812">Transmembrane</keyword>
<evidence type="ECO:0000256" key="3">
    <source>
        <dbReference type="SAM" id="SignalP"/>
    </source>
</evidence>
<proteinExistence type="predicted"/>
<sequence>MRLRTFLWAILGPEFVTIWAFRQRLGAARNAKKYNEKFKLTPQSRSKLQCLMNWFRRPNEEMTPDRSWGLTHGFLLEMHGLRYFKNGQPSSFLIPSPEGFPKYDITKKILKHDPYKGIIIRLSQLTRPANISENEINDKSKGDFFSKLVVVVQTTWFIVQCVARWVQRLHVTELEIVTLAFAMLNIITYVLWWNKPQNMRIAIPIHEERSDSGPIPADEKGNVQHQNSNKQDITESADNHSLSEQAPLVDQSDSTDRLLPPANEKPRDHQLASSHSISLLKATLLAPPRFCWTCVRKINPLSAWGAMLGNDGSVLGPSDVIPVFYSSVAVGSEDGRQSYAALGLIGILFGGVHLLPVWLSSFSMPVEKYLWIACTIVILVEPLTYCLIFVIDDLEDRVPDWFYILLNGPTALLLGLGFILYAPARLILIVLAFRSLRSLPPDTFVNVEWSSFFPHI</sequence>
<feature type="region of interest" description="Disordered" evidence="1">
    <location>
        <begin position="210"/>
        <end position="271"/>
    </location>
</feature>
<gene>
    <name evidence="4" type="ORF">NP233_g12176</name>
</gene>
<feature type="compositionally biased region" description="Polar residues" evidence="1">
    <location>
        <begin position="223"/>
        <end position="244"/>
    </location>
</feature>
<name>A0AAD5YQ94_9AGAR</name>
<keyword evidence="3" id="KW-0732">Signal</keyword>
<organism evidence="4 5">
    <name type="scientific">Leucocoprinus birnbaumii</name>
    <dbReference type="NCBI Taxonomy" id="56174"/>
    <lineage>
        <taxon>Eukaryota</taxon>
        <taxon>Fungi</taxon>
        <taxon>Dikarya</taxon>
        <taxon>Basidiomycota</taxon>
        <taxon>Agaricomycotina</taxon>
        <taxon>Agaricomycetes</taxon>
        <taxon>Agaricomycetidae</taxon>
        <taxon>Agaricales</taxon>
        <taxon>Agaricineae</taxon>
        <taxon>Agaricaceae</taxon>
        <taxon>Leucocoprinus</taxon>
    </lineage>
</organism>
<feature type="chain" id="PRO_5042183071" evidence="3">
    <location>
        <begin position="21"/>
        <end position="456"/>
    </location>
</feature>
<evidence type="ECO:0000256" key="1">
    <source>
        <dbReference type="SAM" id="MobiDB-lite"/>
    </source>
</evidence>
<evidence type="ECO:0000313" key="5">
    <source>
        <dbReference type="Proteomes" id="UP001213000"/>
    </source>
</evidence>
<feature type="transmembrane region" description="Helical" evidence="2">
    <location>
        <begin position="339"/>
        <end position="358"/>
    </location>
</feature>
<feature type="transmembrane region" description="Helical" evidence="2">
    <location>
        <begin position="411"/>
        <end position="433"/>
    </location>
</feature>
<feature type="signal peptide" evidence="3">
    <location>
        <begin position="1"/>
        <end position="20"/>
    </location>
</feature>
<feature type="compositionally biased region" description="Basic and acidic residues" evidence="1">
    <location>
        <begin position="210"/>
        <end position="222"/>
    </location>
</feature>
<dbReference type="PANTHER" id="PTHR35043:SF7">
    <property type="entry name" value="TRANSCRIPTION FACTOR DOMAIN-CONTAINING PROTEIN"/>
    <property type="match status" value="1"/>
</dbReference>
<keyword evidence="5" id="KW-1185">Reference proteome</keyword>
<feature type="transmembrane region" description="Helical" evidence="2">
    <location>
        <begin position="370"/>
        <end position="391"/>
    </location>
</feature>
<keyword evidence="2" id="KW-0472">Membrane</keyword>
<evidence type="ECO:0000256" key="2">
    <source>
        <dbReference type="SAM" id="Phobius"/>
    </source>
</evidence>
<dbReference type="PANTHER" id="PTHR35043">
    <property type="entry name" value="TRANSCRIPTION FACTOR DOMAIN-CONTAINING PROTEIN"/>
    <property type="match status" value="1"/>
</dbReference>
<dbReference type="EMBL" id="JANIEX010001668">
    <property type="protein sequence ID" value="KAJ3555575.1"/>
    <property type="molecule type" value="Genomic_DNA"/>
</dbReference>
<dbReference type="Proteomes" id="UP001213000">
    <property type="component" value="Unassembled WGS sequence"/>
</dbReference>
<protein>
    <submittedName>
        <fullName evidence="4">Uncharacterized protein</fullName>
    </submittedName>
</protein>
<accession>A0AAD5YQ94</accession>